<feature type="compositionally biased region" description="Polar residues" evidence="1">
    <location>
        <begin position="260"/>
        <end position="271"/>
    </location>
</feature>
<keyword evidence="2" id="KW-0732">Signal</keyword>
<feature type="signal peptide" evidence="2">
    <location>
        <begin position="1"/>
        <end position="22"/>
    </location>
</feature>
<accession>A0A6A5QEZ8</accession>
<sequence>MSSIYLVIVLVCLPILVGGCLAAAGYRAYRARRLSEQEDVERAQIIGVPRHGTANAIAMRPLESSSTHRSWPISRRFSDVVSKDVAPVAIPLPIPKEDFKGTGGGFVTYYESQHRNGKERMVHDHERDTANEHATSPHATKHTTPHAGQSNHEYPSKDIAAPQPIYTPALHGHFNYNESPRATMYNDNAKVADAWDKIYRRVSLVKPPPAELPADEFENVDINGSSNGWGKMRRADVEDSRFSIGEENKNEWKEDGKRMSNGSGRSITRASYKSDAGEKSAVSRSSWRMQSSHPSRNSVDNGRQILPNSVSRTSSSRETGSRWSSTMERIKALRRLESDDLRRDSVEIGEEERKQSLAATLARLTGQAESDSK</sequence>
<gene>
    <name evidence="3" type="ORF">BDU57DRAFT_597748</name>
</gene>
<dbReference type="Proteomes" id="UP000800096">
    <property type="component" value="Unassembled WGS sequence"/>
</dbReference>
<dbReference type="EMBL" id="ML979139">
    <property type="protein sequence ID" value="KAF1913410.1"/>
    <property type="molecule type" value="Genomic_DNA"/>
</dbReference>
<feature type="compositionally biased region" description="Low complexity" evidence="1">
    <location>
        <begin position="309"/>
        <end position="326"/>
    </location>
</feature>
<feature type="compositionally biased region" description="Polar residues" evidence="1">
    <location>
        <begin position="282"/>
        <end position="301"/>
    </location>
</feature>
<protein>
    <submittedName>
        <fullName evidence="3">Uncharacterized protein</fullName>
    </submittedName>
</protein>
<organism evidence="3 4">
    <name type="scientific">Ampelomyces quisqualis</name>
    <name type="common">Powdery mildew agent</name>
    <dbReference type="NCBI Taxonomy" id="50730"/>
    <lineage>
        <taxon>Eukaryota</taxon>
        <taxon>Fungi</taxon>
        <taxon>Dikarya</taxon>
        <taxon>Ascomycota</taxon>
        <taxon>Pezizomycotina</taxon>
        <taxon>Dothideomycetes</taxon>
        <taxon>Pleosporomycetidae</taxon>
        <taxon>Pleosporales</taxon>
        <taxon>Pleosporineae</taxon>
        <taxon>Phaeosphaeriaceae</taxon>
        <taxon>Ampelomyces</taxon>
    </lineage>
</organism>
<dbReference type="OrthoDB" id="10665410at2759"/>
<evidence type="ECO:0000256" key="2">
    <source>
        <dbReference type="SAM" id="SignalP"/>
    </source>
</evidence>
<feature type="compositionally biased region" description="Basic and acidic residues" evidence="1">
    <location>
        <begin position="115"/>
        <end position="131"/>
    </location>
</feature>
<proteinExistence type="predicted"/>
<reference evidence="3" key="1">
    <citation type="journal article" date="2020" name="Stud. Mycol.">
        <title>101 Dothideomycetes genomes: a test case for predicting lifestyles and emergence of pathogens.</title>
        <authorList>
            <person name="Haridas S."/>
            <person name="Albert R."/>
            <person name="Binder M."/>
            <person name="Bloem J."/>
            <person name="Labutti K."/>
            <person name="Salamov A."/>
            <person name="Andreopoulos B."/>
            <person name="Baker S."/>
            <person name="Barry K."/>
            <person name="Bills G."/>
            <person name="Bluhm B."/>
            <person name="Cannon C."/>
            <person name="Castanera R."/>
            <person name="Culley D."/>
            <person name="Daum C."/>
            <person name="Ezra D."/>
            <person name="Gonzalez J."/>
            <person name="Henrissat B."/>
            <person name="Kuo A."/>
            <person name="Liang C."/>
            <person name="Lipzen A."/>
            <person name="Lutzoni F."/>
            <person name="Magnuson J."/>
            <person name="Mondo S."/>
            <person name="Nolan M."/>
            <person name="Ohm R."/>
            <person name="Pangilinan J."/>
            <person name="Park H.-J."/>
            <person name="Ramirez L."/>
            <person name="Alfaro M."/>
            <person name="Sun H."/>
            <person name="Tritt A."/>
            <person name="Yoshinaga Y."/>
            <person name="Zwiers L.-H."/>
            <person name="Turgeon B."/>
            <person name="Goodwin S."/>
            <person name="Spatafora J."/>
            <person name="Crous P."/>
            <person name="Grigoriev I."/>
        </authorList>
    </citation>
    <scope>NUCLEOTIDE SEQUENCE</scope>
    <source>
        <strain evidence="3">HMLAC05119</strain>
    </source>
</reference>
<feature type="region of interest" description="Disordered" evidence="1">
    <location>
        <begin position="115"/>
        <end position="160"/>
    </location>
</feature>
<evidence type="ECO:0000313" key="3">
    <source>
        <dbReference type="EMBL" id="KAF1913410.1"/>
    </source>
</evidence>
<name>A0A6A5QEZ8_AMPQU</name>
<evidence type="ECO:0000313" key="4">
    <source>
        <dbReference type="Proteomes" id="UP000800096"/>
    </source>
</evidence>
<dbReference type="AlphaFoldDB" id="A0A6A5QEZ8"/>
<evidence type="ECO:0000256" key="1">
    <source>
        <dbReference type="SAM" id="MobiDB-lite"/>
    </source>
</evidence>
<feature type="chain" id="PRO_5025523478" evidence="2">
    <location>
        <begin position="23"/>
        <end position="373"/>
    </location>
</feature>
<keyword evidence="4" id="KW-1185">Reference proteome</keyword>
<feature type="region of interest" description="Disordered" evidence="1">
    <location>
        <begin position="248"/>
        <end position="327"/>
    </location>
</feature>
<feature type="compositionally biased region" description="Basic and acidic residues" evidence="1">
    <location>
        <begin position="248"/>
        <end position="258"/>
    </location>
</feature>